<evidence type="ECO:0000313" key="2">
    <source>
        <dbReference type="Proteomes" id="UP000236413"/>
    </source>
</evidence>
<dbReference type="RefSeq" id="WP_109739193.1">
    <property type="nucleotide sequence ID" value="NZ_PPEG02000011.1"/>
</dbReference>
<dbReference type="EMBL" id="PPEG02000011">
    <property type="protein sequence ID" value="PWN58418.1"/>
    <property type="molecule type" value="Genomic_DNA"/>
</dbReference>
<name>A0A316WH46_9FLAO</name>
<protein>
    <submittedName>
        <fullName evidence="1">Uncharacterized protein</fullName>
    </submittedName>
</protein>
<reference evidence="1 2" key="1">
    <citation type="submission" date="2018-04" db="EMBL/GenBank/DDBJ databases">
        <title>Chryseobacterium oncorhynchi 701B-08T from rainbow trout, and Chryseobacterium viscerum 687B-08T from diseased fish.</title>
        <authorList>
            <person name="Jeong J.-J."/>
            <person name="Lee Y.J."/>
            <person name="Pathiraja D."/>
            <person name="Park B."/>
            <person name="Choi I.-G."/>
            <person name="Kim K.D."/>
        </authorList>
    </citation>
    <scope>NUCLEOTIDE SEQUENCE [LARGE SCALE GENOMIC DNA]</scope>
    <source>
        <strain evidence="1 2">687B-08</strain>
    </source>
</reference>
<organism evidence="1 2">
    <name type="scientific">Chryseobacterium viscerum</name>
    <dbReference type="NCBI Taxonomy" id="1037377"/>
    <lineage>
        <taxon>Bacteria</taxon>
        <taxon>Pseudomonadati</taxon>
        <taxon>Bacteroidota</taxon>
        <taxon>Flavobacteriia</taxon>
        <taxon>Flavobacteriales</taxon>
        <taxon>Weeksellaceae</taxon>
        <taxon>Chryseobacterium group</taxon>
        <taxon>Chryseobacterium</taxon>
    </lineage>
</organism>
<gene>
    <name evidence="1" type="ORF">C1634_022980</name>
</gene>
<dbReference type="AlphaFoldDB" id="A0A316WH46"/>
<sequence>MNETEITITINRKSDLDLIKQKIIDSNIQFPVYILEFENHYRIAFTSDYGEWELETAILSCFPQYEFIGHPGTGRKEIRLELSRYESEFATDGWGGRNENPVNETKYLVKKTIKNDNPVRFSQKITVLFDDQEFFYQTNIIDGINKRTEERGFVLLNNFREPVEKENSEILQDRMYKSPMEAFDFGFYKIQDIAQEDFKIFKTNKKKKITEIQRVPRKIVRDFINACNSGDTEDLTKNLHPDLDFEQKNGWKTIFECSGISDFVEYSQSEEQKLCKQNLKIRSKWDIKLPYLTIGVKNNRFTDNDEDHFKNLWYRNVDFTVVEGKITKIVLKE</sequence>
<dbReference type="Proteomes" id="UP000236413">
    <property type="component" value="Unassembled WGS sequence"/>
</dbReference>
<proteinExistence type="predicted"/>
<evidence type="ECO:0000313" key="1">
    <source>
        <dbReference type="EMBL" id="PWN58418.1"/>
    </source>
</evidence>
<accession>A0A316WH46</accession>
<comment type="caution">
    <text evidence="1">The sequence shown here is derived from an EMBL/GenBank/DDBJ whole genome shotgun (WGS) entry which is preliminary data.</text>
</comment>